<dbReference type="GO" id="GO:0043386">
    <property type="term" value="P:mycotoxin biosynthetic process"/>
    <property type="evidence" value="ECO:0007669"/>
    <property type="project" value="UniProtKB-ARBA"/>
</dbReference>
<evidence type="ECO:0000256" key="4">
    <source>
        <dbReference type="ARBA" id="ARBA00023002"/>
    </source>
</evidence>
<feature type="binding site" description="axial binding residue" evidence="7">
    <location>
        <position position="433"/>
    </location>
    <ligand>
        <name>heme</name>
        <dbReference type="ChEBI" id="CHEBI:30413"/>
    </ligand>
    <ligandPart>
        <name>Fe</name>
        <dbReference type="ChEBI" id="CHEBI:18248"/>
    </ligandPart>
</feature>
<evidence type="ECO:0000313" key="10">
    <source>
        <dbReference type="Proteomes" id="UP001149163"/>
    </source>
</evidence>
<dbReference type="AlphaFoldDB" id="A0A9W9LEP7"/>
<proteinExistence type="inferred from homology"/>
<evidence type="ECO:0000256" key="8">
    <source>
        <dbReference type="RuleBase" id="RU000461"/>
    </source>
</evidence>
<sequence length="646" mass="72241">MIATLPLTAKLLAGFLISIFVLKIFKIWREVQIERSFAASKGCEPSKQWNAKWPLGLDLLLKAFRHGRNQQILRFFLDVIAESGNTFEQSLLSSRGIDTIDPKNLEAILSTQFSDFGLGLRPPTFDPLMGSGIFTQDGKQWRHSRELLRPQFMTNRLNNFMLIREAVNNLISCIPEDSEVDLQPLFFSLTFETTLFLLFDHHLPSAKSEGIVGPDHEFAEAFNLGQAYLAQRGRLGDTTVKKAIGRLATNGHSKTESYVFIDALVKETSDPKALRAQCFNILLAGRDTTACCLTWTLRLLVQHPRVLFKLRREIDDAIGVGPEATVPDISRIRTLPYLSVVLKEVLRLYPSVPVNSRAAEKTTTLPVGGGPDGTAPILVRKGEGVGYCVYALHRRKDIYGSDADQFRPERWENDALKNVGWGYLPFNGGPRICLGQDFALLEAGFTIVRLLQTFETIEMTDRSFMAPVGEERQVLTLNPAEASKVVSRAATVDPTGRPLGISYAIQTARIWDAKEMALNSRNKIVSVLCAESEEDLMSTTILALTYGLESRWEEAEKLVVQVLETYMAKLGEIHPDTLGNMAILASTLVVQGRWEASERLVWQLWMTYKTNFGENHPYTLTSMANLAFTWNSLGRTVDAINCCENA</sequence>
<dbReference type="InterPro" id="IPR047146">
    <property type="entry name" value="Cyt_P450_E_CYP52_fungi"/>
</dbReference>
<evidence type="ECO:0000256" key="2">
    <source>
        <dbReference type="ARBA" id="ARBA00010617"/>
    </source>
</evidence>
<keyword evidence="6 8" id="KW-0503">Monooxygenase</keyword>
<evidence type="ECO:0000256" key="5">
    <source>
        <dbReference type="ARBA" id="ARBA00023004"/>
    </source>
</evidence>
<comment type="caution">
    <text evidence="9">The sequence shown here is derived from an EMBL/GenBank/DDBJ whole genome shotgun (WGS) entry which is preliminary data.</text>
</comment>
<dbReference type="GO" id="GO:0005506">
    <property type="term" value="F:iron ion binding"/>
    <property type="evidence" value="ECO:0007669"/>
    <property type="project" value="InterPro"/>
</dbReference>
<dbReference type="EMBL" id="JAPQKN010000008">
    <property type="protein sequence ID" value="KAJ5151385.1"/>
    <property type="molecule type" value="Genomic_DNA"/>
</dbReference>
<dbReference type="GO" id="GO:0004497">
    <property type="term" value="F:monooxygenase activity"/>
    <property type="evidence" value="ECO:0007669"/>
    <property type="project" value="UniProtKB-KW"/>
</dbReference>
<dbReference type="Proteomes" id="UP001149163">
    <property type="component" value="Unassembled WGS sequence"/>
</dbReference>
<dbReference type="Gene3D" id="1.10.630.10">
    <property type="entry name" value="Cytochrome P450"/>
    <property type="match status" value="1"/>
</dbReference>
<dbReference type="InterPro" id="IPR011990">
    <property type="entry name" value="TPR-like_helical_dom_sf"/>
</dbReference>
<accession>A0A9W9LEP7</accession>
<gene>
    <name evidence="9" type="ORF">N7482_010637</name>
</gene>
<evidence type="ECO:0000313" key="9">
    <source>
        <dbReference type="EMBL" id="KAJ5151385.1"/>
    </source>
</evidence>
<dbReference type="PANTHER" id="PTHR24287">
    <property type="entry name" value="P450, PUTATIVE (EUROFUNG)-RELATED"/>
    <property type="match status" value="1"/>
</dbReference>
<dbReference type="SUPFAM" id="SSF48264">
    <property type="entry name" value="Cytochrome P450"/>
    <property type="match status" value="1"/>
</dbReference>
<name>A0A9W9LEP7_9EURO</name>
<keyword evidence="10" id="KW-1185">Reference proteome</keyword>
<keyword evidence="4 8" id="KW-0560">Oxidoreductase</keyword>
<dbReference type="InterPro" id="IPR001128">
    <property type="entry name" value="Cyt_P450"/>
</dbReference>
<dbReference type="GO" id="GO:0016705">
    <property type="term" value="F:oxidoreductase activity, acting on paired donors, with incorporation or reduction of molecular oxygen"/>
    <property type="evidence" value="ECO:0007669"/>
    <property type="project" value="InterPro"/>
</dbReference>
<keyword evidence="7 8" id="KW-0349">Heme</keyword>
<dbReference type="PANTHER" id="PTHR24287:SF18">
    <property type="entry name" value="CYTOCHROME P450 MONOOXYGENASE APDE-RELATED"/>
    <property type="match status" value="1"/>
</dbReference>
<evidence type="ECO:0008006" key="11">
    <source>
        <dbReference type="Google" id="ProtNLM"/>
    </source>
</evidence>
<comment type="similarity">
    <text evidence="2 8">Belongs to the cytochrome P450 family.</text>
</comment>
<dbReference type="GeneID" id="81431937"/>
<evidence type="ECO:0000256" key="1">
    <source>
        <dbReference type="ARBA" id="ARBA00001971"/>
    </source>
</evidence>
<evidence type="ECO:0000256" key="3">
    <source>
        <dbReference type="ARBA" id="ARBA00022723"/>
    </source>
</evidence>
<dbReference type="PRINTS" id="PR00385">
    <property type="entry name" value="P450"/>
</dbReference>
<evidence type="ECO:0000256" key="6">
    <source>
        <dbReference type="ARBA" id="ARBA00023033"/>
    </source>
</evidence>
<dbReference type="OrthoDB" id="1470350at2759"/>
<dbReference type="SUPFAM" id="SSF48452">
    <property type="entry name" value="TPR-like"/>
    <property type="match status" value="1"/>
</dbReference>
<dbReference type="InterPro" id="IPR036396">
    <property type="entry name" value="Cyt_P450_sf"/>
</dbReference>
<keyword evidence="5 7" id="KW-0408">Iron</keyword>
<keyword evidence="3 7" id="KW-0479">Metal-binding</keyword>
<dbReference type="Pfam" id="PF00067">
    <property type="entry name" value="p450"/>
    <property type="match status" value="2"/>
</dbReference>
<dbReference type="InterPro" id="IPR017972">
    <property type="entry name" value="Cyt_P450_CS"/>
</dbReference>
<dbReference type="PRINTS" id="PR00463">
    <property type="entry name" value="EP450I"/>
</dbReference>
<dbReference type="InterPro" id="IPR002401">
    <property type="entry name" value="Cyt_P450_E_grp-I"/>
</dbReference>
<dbReference type="Gene3D" id="1.25.40.10">
    <property type="entry name" value="Tetratricopeptide repeat domain"/>
    <property type="match status" value="1"/>
</dbReference>
<comment type="cofactor">
    <cofactor evidence="1 7">
        <name>heme</name>
        <dbReference type="ChEBI" id="CHEBI:30413"/>
    </cofactor>
</comment>
<reference evidence="9" key="1">
    <citation type="submission" date="2022-11" db="EMBL/GenBank/DDBJ databases">
        <authorList>
            <person name="Petersen C."/>
        </authorList>
    </citation>
    <scope>NUCLEOTIDE SEQUENCE</scope>
    <source>
        <strain evidence="9">IBT 26290</strain>
    </source>
</reference>
<evidence type="ECO:0000256" key="7">
    <source>
        <dbReference type="PIRSR" id="PIRSR602401-1"/>
    </source>
</evidence>
<dbReference type="RefSeq" id="XP_056538718.1">
    <property type="nucleotide sequence ID" value="XM_056692761.1"/>
</dbReference>
<reference evidence="9" key="2">
    <citation type="journal article" date="2023" name="IMA Fungus">
        <title>Comparative genomic study of the Penicillium genus elucidates a diverse pangenome and 15 lateral gene transfer events.</title>
        <authorList>
            <person name="Petersen C."/>
            <person name="Sorensen T."/>
            <person name="Nielsen M.R."/>
            <person name="Sondergaard T.E."/>
            <person name="Sorensen J.L."/>
            <person name="Fitzpatrick D.A."/>
            <person name="Frisvad J.C."/>
            <person name="Nielsen K.L."/>
        </authorList>
    </citation>
    <scope>NUCLEOTIDE SEQUENCE</scope>
    <source>
        <strain evidence="9">IBT 26290</strain>
    </source>
</reference>
<organism evidence="9 10">
    <name type="scientific">Penicillium canariense</name>
    <dbReference type="NCBI Taxonomy" id="189055"/>
    <lineage>
        <taxon>Eukaryota</taxon>
        <taxon>Fungi</taxon>
        <taxon>Dikarya</taxon>
        <taxon>Ascomycota</taxon>
        <taxon>Pezizomycotina</taxon>
        <taxon>Eurotiomycetes</taxon>
        <taxon>Eurotiomycetidae</taxon>
        <taxon>Eurotiales</taxon>
        <taxon>Aspergillaceae</taxon>
        <taxon>Penicillium</taxon>
    </lineage>
</organism>
<dbReference type="GO" id="GO:0020037">
    <property type="term" value="F:heme binding"/>
    <property type="evidence" value="ECO:0007669"/>
    <property type="project" value="InterPro"/>
</dbReference>
<protein>
    <recommendedName>
        <fullName evidence="11">Cytochrome P450</fullName>
    </recommendedName>
</protein>
<dbReference type="CDD" id="cd11063">
    <property type="entry name" value="CYP52"/>
    <property type="match status" value="1"/>
</dbReference>
<dbReference type="PROSITE" id="PS00086">
    <property type="entry name" value="CYTOCHROME_P450"/>
    <property type="match status" value="1"/>
</dbReference>